<gene>
    <name evidence="2" type="ORF">G7Z17_g7686</name>
</gene>
<dbReference type="Gene3D" id="3.60.15.10">
    <property type="entry name" value="Ribonuclease Z/Hydroxyacylglutathione hydrolase-like"/>
    <property type="match status" value="1"/>
</dbReference>
<protein>
    <recommendedName>
        <fullName evidence="1">Metallo-beta-lactamase domain-containing protein</fullName>
    </recommendedName>
</protein>
<dbReference type="AlphaFoldDB" id="A0A9P5LF39"/>
<sequence>MIDYQYLKPMLVDCPASIAATTELATWIKSTLPIGSTLKYFLLSHAHGDHFLGFPVLKDIFPGVTAIGTKSVVEGIAFQYSPEWYDGLWKQNFPTAEAGTGLPSAKADFVPLPPSNELDLDGHLIKVYDVAHGDTHANSFVHVPELGLVVASDIVYNGDCHQWLGEASTQEKRDQWIEALSQIAALKPKVVVPGHTFNPVSEPDEFVAASMLKGTKDYIKGFEEELGKADSQEDLFRRMRARYARWNLFILNGGCVAGFSAKQS</sequence>
<feature type="domain" description="Metallo-beta-lactamase" evidence="1">
    <location>
        <begin position="1"/>
        <end position="195"/>
    </location>
</feature>
<dbReference type="PANTHER" id="PTHR42951:SF14">
    <property type="entry name" value="METALLO-BETA-LACTAMASE SUPERFAMILY PROTEIN"/>
    <property type="match status" value="1"/>
</dbReference>
<dbReference type="PANTHER" id="PTHR42951">
    <property type="entry name" value="METALLO-BETA-LACTAMASE DOMAIN-CONTAINING"/>
    <property type="match status" value="1"/>
</dbReference>
<evidence type="ECO:0000313" key="3">
    <source>
        <dbReference type="Proteomes" id="UP000722485"/>
    </source>
</evidence>
<dbReference type="InterPro" id="IPR050855">
    <property type="entry name" value="NDM-1-like"/>
</dbReference>
<evidence type="ECO:0000313" key="2">
    <source>
        <dbReference type="EMBL" id="KAF7547527.1"/>
    </source>
</evidence>
<dbReference type="CDD" id="cd07739">
    <property type="entry name" value="metallo-hydrolase-like_MBL-fold"/>
    <property type="match status" value="1"/>
</dbReference>
<accession>A0A9P5LF39</accession>
<dbReference type="InterPro" id="IPR036866">
    <property type="entry name" value="RibonucZ/Hydroxyglut_hydro"/>
</dbReference>
<reference evidence="2" key="1">
    <citation type="submission" date="2020-03" db="EMBL/GenBank/DDBJ databases">
        <title>Draft Genome Sequence of Cylindrodendrum hubeiense.</title>
        <authorList>
            <person name="Buettner E."/>
            <person name="Kellner H."/>
        </authorList>
    </citation>
    <scope>NUCLEOTIDE SEQUENCE</scope>
    <source>
        <strain evidence="2">IHI 201604</strain>
    </source>
</reference>
<proteinExistence type="predicted"/>
<dbReference type="EMBL" id="JAANBB010000176">
    <property type="protein sequence ID" value="KAF7547527.1"/>
    <property type="molecule type" value="Genomic_DNA"/>
</dbReference>
<evidence type="ECO:0000259" key="1">
    <source>
        <dbReference type="SMART" id="SM00849"/>
    </source>
</evidence>
<dbReference type="OrthoDB" id="536211at2759"/>
<organism evidence="2 3">
    <name type="scientific">Cylindrodendrum hubeiense</name>
    <dbReference type="NCBI Taxonomy" id="595255"/>
    <lineage>
        <taxon>Eukaryota</taxon>
        <taxon>Fungi</taxon>
        <taxon>Dikarya</taxon>
        <taxon>Ascomycota</taxon>
        <taxon>Pezizomycotina</taxon>
        <taxon>Sordariomycetes</taxon>
        <taxon>Hypocreomycetidae</taxon>
        <taxon>Hypocreales</taxon>
        <taxon>Nectriaceae</taxon>
        <taxon>Cylindrodendrum</taxon>
    </lineage>
</organism>
<name>A0A9P5LF39_9HYPO</name>
<dbReference type="SUPFAM" id="SSF56281">
    <property type="entry name" value="Metallo-hydrolase/oxidoreductase"/>
    <property type="match status" value="1"/>
</dbReference>
<dbReference type="InterPro" id="IPR001279">
    <property type="entry name" value="Metallo-B-lactamas"/>
</dbReference>
<dbReference type="SMART" id="SM00849">
    <property type="entry name" value="Lactamase_B"/>
    <property type="match status" value="1"/>
</dbReference>
<dbReference type="Pfam" id="PF00753">
    <property type="entry name" value="Lactamase_B"/>
    <property type="match status" value="1"/>
</dbReference>
<comment type="caution">
    <text evidence="2">The sequence shown here is derived from an EMBL/GenBank/DDBJ whole genome shotgun (WGS) entry which is preliminary data.</text>
</comment>
<dbReference type="Proteomes" id="UP000722485">
    <property type="component" value="Unassembled WGS sequence"/>
</dbReference>
<keyword evidence="3" id="KW-1185">Reference proteome</keyword>